<keyword evidence="1" id="KW-0614">Plasmid</keyword>
<proteinExistence type="predicted"/>
<gene>
    <name evidence="1" type="ORF">EQZ20_24440</name>
</gene>
<dbReference type="AlphaFoldDB" id="A0AAJ4D521"/>
<dbReference type="Proteomes" id="UP000288675">
    <property type="component" value="Plasmid unnamed1"/>
</dbReference>
<reference evidence="1 2" key="1">
    <citation type="submission" date="2019-01" db="EMBL/GenBank/DDBJ databases">
        <title>Genome sequence of Bacillus glycinifermentans SRCM103574.</title>
        <authorList>
            <person name="Kong H.-J."/>
            <person name="Jeong S.-Y."/>
            <person name="Jeong D.-Y."/>
        </authorList>
    </citation>
    <scope>NUCLEOTIDE SEQUENCE [LARGE SCALE GENOMIC DNA]</scope>
    <source>
        <strain evidence="1 2">SRCM103574</strain>
        <plasmid evidence="1 2">unnamed1</plasmid>
    </source>
</reference>
<geneLocation type="plasmid" evidence="1 2">
    <name>unnamed1</name>
</geneLocation>
<sequence>MNLEVTFNLYQTQVRNSEKLVQLLMPVPEEETNAAHYLENLVSSLKWEIVSFKQSGMKLTPINGDYQIITEN</sequence>
<dbReference type="GeneID" id="39505809"/>
<dbReference type="RefSeq" id="WP_128748439.1">
    <property type="nucleotide sequence ID" value="NZ_CP035233.1"/>
</dbReference>
<accession>A0AAJ4D521</accession>
<evidence type="ECO:0000313" key="2">
    <source>
        <dbReference type="Proteomes" id="UP000288675"/>
    </source>
</evidence>
<protein>
    <submittedName>
        <fullName evidence="1">Uncharacterized protein</fullName>
    </submittedName>
</protein>
<evidence type="ECO:0000313" key="1">
    <source>
        <dbReference type="EMBL" id="QAT68025.1"/>
    </source>
</evidence>
<name>A0AAJ4D521_9BACI</name>
<dbReference type="EMBL" id="CP035233">
    <property type="protein sequence ID" value="QAT68025.1"/>
    <property type="molecule type" value="Genomic_DNA"/>
</dbReference>
<organism evidence="1 2">
    <name type="scientific">Bacillus glycinifermentans</name>
    <dbReference type="NCBI Taxonomy" id="1664069"/>
    <lineage>
        <taxon>Bacteria</taxon>
        <taxon>Bacillati</taxon>
        <taxon>Bacillota</taxon>
        <taxon>Bacilli</taxon>
        <taxon>Bacillales</taxon>
        <taxon>Bacillaceae</taxon>
        <taxon>Bacillus</taxon>
    </lineage>
</organism>